<feature type="region of interest" description="Disordered" evidence="1">
    <location>
        <begin position="169"/>
        <end position="194"/>
    </location>
</feature>
<reference evidence="3 4" key="3">
    <citation type="journal article" date="2000" name="Virology">
        <title>Characterization and immunolocalization of major structural proteins in the brown algal virus EsV-1.</title>
        <authorList>
            <person name="Delaroque N."/>
            <person name="Wolf S."/>
            <person name="Muller D.G."/>
            <person name="Knippers R."/>
        </authorList>
    </citation>
    <scope>NUCLEOTIDE SEQUENCE [LARGE SCALE GENOMIC DNA]</scope>
    <source>
        <strain evidence="4">Isolate New Zealand/Kaikoura/1988</strain>
    </source>
</reference>
<keyword evidence="2" id="KW-0812">Transmembrane</keyword>
<dbReference type="Proteomes" id="UP000000864">
    <property type="component" value="Segment"/>
</dbReference>
<feature type="compositionally biased region" description="Basic and acidic residues" evidence="1">
    <location>
        <begin position="171"/>
        <end position="180"/>
    </location>
</feature>
<organismHost>
    <name type="scientific">Ectocarpus siliculosus</name>
    <name type="common">Brown alga</name>
    <name type="synonym">Conferva siliculosa</name>
    <dbReference type="NCBI Taxonomy" id="2880"/>
</organismHost>
<proteinExistence type="predicted"/>
<sequence>MSSTQEGTTLILASVAVCLLIYVMKQEFRGPHRYPRVAGVVGAIKGALGSRGATDCSKINPSHADWARCAQGSAMGRVPTKDASAVVNNTSLDFASDSLKNQGLGTGRLQDDFVHDQYSSNLGAPRPGGMRIDKSSLKNNAFFSSGTQNATKLVGAGISSEGAAAFPFSRKSGDKREGYEKTSASGNVPGTEPVGMGMKLAHFKKKARASVATGGGGRSASRAQVNKKLGVAPFEQEGAEFNPFSGNKASLGAGLKISEAFDAKNLGMGSGLKEAYGSLGAAVSPFSSSDVGVSPDEIAAATTALKEVNIVQSTGGGNIDRFIRP</sequence>
<gene>
    <name evidence="3" type="primary">ORF 97</name>
</gene>
<evidence type="ECO:0000313" key="4">
    <source>
        <dbReference type="Proteomes" id="UP000000864"/>
    </source>
</evidence>
<keyword evidence="2" id="KW-0472">Membrane</keyword>
<evidence type="ECO:0000256" key="1">
    <source>
        <dbReference type="SAM" id="MobiDB-lite"/>
    </source>
</evidence>
<feature type="transmembrane region" description="Helical" evidence="2">
    <location>
        <begin position="6"/>
        <end position="24"/>
    </location>
</feature>
<keyword evidence="2" id="KW-1133">Transmembrane helix</keyword>
<dbReference type="KEGG" id="vg:920722"/>
<evidence type="ECO:0000256" key="2">
    <source>
        <dbReference type="SAM" id="Phobius"/>
    </source>
</evidence>
<evidence type="ECO:0000313" key="3">
    <source>
        <dbReference type="EMBL" id="AAK14515.1"/>
    </source>
</evidence>
<organism evidence="3 4">
    <name type="scientific">Ectocarpus siliculosus virus 1 (isolate New Zealand/Kaikoura/1988)</name>
    <name type="common">EsV-1</name>
    <dbReference type="NCBI Taxonomy" id="654926"/>
    <lineage>
        <taxon>Viruses</taxon>
        <taxon>Varidnaviria</taxon>
        <taxon>Bamfordvirae</taxon>
        <taxon>Nucleocytoviricota</taxon>
        <taxon>Megaviricetes</taxon>
        <taxon>Algavirales</taxon>
        <taxon>Phycodnaviridae</taxon>
        <taxon>Phaeovirus</taxon>
        <taxon>Phaeovirus unasiliculosus</taxon>
        <taxon>Ectocarpus siliculosus virus 1</taxon>
    </lineage>
</organism>
<protein>
    <submittedName>
        <fullName evidence="3">EsV-1-97</fullName>
    </submittedName>
</protein>
<reference evidence="3 4" key="1">
    <citation type="journal article" date="1995" name="Virology">
        <title>Coat protein of the Ectocarpus siliculosus virus.</title>
        <authorList>
            <person name="Klein M."/>
            <person name="Lanka S.T."/>
            <person name="Knippers R."/>
            <person name="Muller D.G."/>
        </authorList>
    </citation>
    <scope>NUCLEOTIDE SEQUENCE [LARGE SCALE GENOMIC DNA]</scope>
    <source>
        <strain evidence="4">Isolate New Zealand/Kaikoura/1988</strain>
    </source>
</reference>
<name>Q8QKV5_ESV1K</name>
<reference evidence="3 4" key="2">
    <citation type="journal article" date="1998" name="Adv. Virus Res.">
        <title>Viruses in marine brown algae.</title>
        <authorList>
            <person name="Muller D.G."/>
            <person name="Kapp M."/>
            <person name="Knippers R."/>
        </authorList>
    </citation>
    <scope>NUCLEOTIDE SEQUENCE [LARGE SCALE GENOMIC DNA]</scope>
    <source>
        <strain evidence="4">Isolate New Zealand/Kaikoura/1988</strain>
    </source>
</reference>
<keyword evidence="4" id="KW-1185">Reference proteome</keyword>
<reference evidence="3 4" key="4">
    <citation type="journal article" date="2000" name="Virology">
        <title>The brown algal virus EsV-1 particle contains a putative hybrid histidine kinase.</title>
        <authorList>
            <person name="Delaroque N."/>
            <person name="Wolf S."/>
            <person name="Muller D.G."/>
            <person name="Knippers R."/>
        </authorList>
    </citation>
    <scope>NUCLEOTIDE SEQUENCE [LARGE SCALE GENOMIC DNA]</scope>
    <source>
        <strain evidence="4">Isolate New Zealand/Kaikoura/1988</strain>
    </source>
</reference>
<dbReference type="EMBL" id="AF204951">
    <property type="protein sequence ID" value="AAK14515.1"/>
    <property type="molecule type" value="Genomic_DNA"/>
</dbReference>
<accession>Q8QKV5</accession>